<sequence>MDSDTAQLVLLTDEALGEGNSTDLDGLGFSTYSKVLGDAAVGTPGPFTIGVFGEWGTGKTSLMRLIQSYLDEKENVVTVWFNAWRYEREEHPIVPLVATIIRELERNKTFTEKLAEGGKTLIRSLLAAASGFSVKSTIKLPVFAEVEASFVAKDMIERDEKLTSDPLLDRSLYYEAFERLSALSENKNFRIVIIIDDLDRCFPDLAISLLESIKLVLAQPGFIFILGVARSVIEGYLQHRYSAEYGIADFEGHSYLDKIVQLPFHIPPHKERMVDFGEKVLKRISPDFQGELKDILPIIGSASGSNPRTTVMVNHEWQSGRLPKKHIEFTIKNNIILKKLTSDLVSVFRGRMPASQTPFL</sequence>
<dbReference type="SUPFAM" id="SSF52540">
    <property type="entry name" value="P-loop containing nucleoside triphosphate hydrolases"/>
    <property type="match status" value="1"/>
</dbReference>
<dbReference type="EMBL" id="NQJD01000036">
    <property type="protein sequence ID" value="TAA74169.1"/>
    <property type="molecule type" value="Genomic_DNA"/>
</dbReference>
<dbReference type="InterPro" id="IPR011646">
    <property type="entry name" value="KAP_P-loop"/>
</dbReference>
<feature type="domain" description="KAP NTPase" evidence="1">
    <location>
        <begin position="34"/>
        <end position="272"/>
    </location>
</feature>
<dbReference type="PANTHER" id="PTHR22674">
    <property type="entry name" value="NTPASE, KAP FAMILY P-LOOP DOMAIN-CONTAINING 1"/>
    <property type="match status" value="1"/>
</dbReference>
<proteinExistence type="predicted"/>
<comment type="caution">
    <text evidence="2">The sequence shown here is derived from an EMBL/GenBank/DDBJ whole genome shotgun (WGS) entry which is preliminary data.</text>
</comment>
<evidence type="ECO:0000313" key="3">
    <source>
        <dbReference type="Proteomes" id="UP000316238"/>
    </source>
</evidence>
<dbReference type="Proteomes" id="UP000316238">
    <property type="component" value="Unassembled WGS sequence"/>
</dbReference>
<evidence type="ECO:0000259" key="1">
    <source>
        <dbReference type="Pfam" id="PF07693"/>
    </source>
</evidence>
<dbReference type="InterPro" id="IPR027417">
    <property type="entry name" value="P-loop_NTPase"/>
</dbReference>
<protein>
    <submittedName>
        <fullName evidence="2">KAP family P-loop domain-containing protein</fullName>
    </submittedName>
</protein>
<name>A0A521FZH5_9BACT</name>
<organism evidence="2 3">
    <name type="scientific">Candidatus Electronema aureum</name>
    <dbReference type="NCBI Taxonomy" id="2005002"/>
    <lineage>
        <taxon>Bacteria</taxon>
        <taxon>Pseudomonadati</taxon>
        <taxon>Thermodesulfobacteriota</taxon>
        <taxon>Desulfobulbia</taxon>
        <taxon>Desulfobulbales</taxon>
        <taxon>Desulfobulbaceae</taxon>
        <taxon>Candidatus Electronema</taxon>
    </lineage>
</organism>
<dbReference type="Gene3D" id="3.40.50.300">
    <property type="entry name" value="P-loop containing nucleotide triphosphate hydrolases"/>
    <property type="match status" value="1"/>
</dbReference>
<keyword evidence="3" id="KW-1185">Reference proteome</keyword>
<accession>A0A521FZH5</accession>
<dbReference type="PANTHER" id="PTHR22674:SF6">
    <property type="entry name" value="NTPASE KAP FAMILY P-LOOP DOMAIN-CONTAINING PROTEIN 1"/>
    <property type="match status" value="1"/>
</dbReference>
<dbReference type="Pfam" id="PF07693">
    <property type="entry name" value="KAP_NTPase"/>
    <property type="match status" value="1"/>
</dbReference>
<dbReference type="AlphaFoldDB" id="A0A521FZH5"/>
<reference evidence="2" key="1">
    <citation type="submission" date="2017-07" db="EMBL/GenBank/DDBJ databases">
        <title>The cable genome - Insights into the physiology and evolution of filamentous bacteria capable of sulfide oxidation via long distance electron transfer.</title>
        <authorList>
            <person name="Thorup C."/>
            <person name="Bjerg J.T."/>
            <person name="Schreiber L."/>
            <person name="Nielsen L.P."/>
            <person name="Kjeldsen K.U."/>
            <person name="Boesen T."/>
            <person name="Boggild A."/>
            <person name="Meysman F."/>
            <person name="Geelhoed J."/>
            <person name="Schramm A."/>
        </authorList>
    </citation>
    <scope>NUCLEOTIDE SEQUENCE [LARGE SCALE GENOMIC DNA]</scope>
    <source>
        <strain evidence="2">GS</strain>
    </source>
</reference>
<evidence type="ECO:0000313" key="2">
    <source>
        <dbReference type="EMBL" id="TAA74169.1"/>
    </source>
</evidence>
<dbReference type="InterPro" id="IPR052754">
    <property type="entry name" value="NTPase_KAP_P-loop"/>
</dbReference>
<gene>
    <name evidence="2" type="ORF">CDV28_1361</name>
</gene>